<proteinExistence type="predicted"/>
<reference evidence="2 3" key="1">
    <citation type="journal article" date="2016" name="Nat. Commun.">
        <title>Thousands of microbial genomes shed light on interconnected biogeochemical processes in an aquifer system.</title>
        <authorList>
            <person name="Anantharaman K."/>
            <person name="Brown C.T."/>
            <person name="Hug L.A."/>
            <person name="Sharon I."/>
            <person name="Castelle C.J."/>
            <person name="Probst A.J."/>
            <person name="Thomas B.C."/>
            <person name="Singh A."/>
            <person name="Wilkins M.J."/>
            <person name="Karaoz U."/>
            <person name="Brodie E.L."/>
            <person name="Williams K.H."/>
            <person name="Hubbard S.S."/>
            <person name="Banfield J.F."/>
        </authorList>
    </citation>
    <scope>NUCLEOTIDE SEQUENCE [LARGE SCALE GENOMIC DNA]</scope>
</reference>
<protein>
    <submittedName>
        <fullName evidence="2">Uncharacterized protein</fullName>
    </submittedName>
</protein>
<dbReference type="Proteomes" id="UP000176893">
    <property type="component" value="Unassembled WGS sequence"/>
</dbReference>
<keyword evidence="1" id="KW-0812">Transmembrane</keyword>
<feature type="transmembrane region" description="Helical" evidence="1">
    <location>
        <begin position="87"/>
        <end position="106"/>
    </location>
</feature>
<gene>
    <name evidence="2" type="ORF">A2649_03005</name>
</gene>
<feature type="transmembrane region" description="Helical" evidence="1">
    <location>
        <begin position="7"/>
        <end position="30"/>
    </location>
</feature>
<sequence length="141" mass="15724">MRDLLKILPILGLSIITGLWFNFFNFRFLFSKIKSGNYKVPFLRHVFEGLPTFTMSVWVFNALFCYIPATILVAYSYKMSVENFNGLSSALIVGHATSILVSILFIRLMAGEALNKNGWIAVALVLLALPFAANSSVNVKP</sequence>
<accession>A0A1F8EBF9</accession>
<evidence type="ECO:0000313" key="2">
    <source>
        <dbReference type="EMBL" id="OGM98234.1"/>
    </source>
</evidence>
<evidence type="ECO:0000313" key="3">
    <source>
        <dbReference type="Proteomes" id="UP000176893"/>
    </source>
</evidence>
<dbReference type="AlphaFoldDB" id="A0A1F8EBF9"/>
<name>A0A1F8EBF9_9BACT</name>
<keyword evidence="1" id="KW-1133">Transmembrane helix</keyword>
<comment type="caution">
    <text evidence="2">The sequence shown here is derived from an EMBL/GenBank/DDBJ whole genome shotgun (WGS) entry which is preliminary data.</text>
</comment>
<keyword evidence="1" id="KW-0472">Membrane</keyword>
<feature type="transmembrane region" description="Helical" evidence="1">
    <location>
        <begin position="50"/>
        <end position="75"/>
    </location>
</feature>
<evidence type="ECO:0000256" key="1">
    <source>
        <dbReference type="SAM" id="Phobius"/>
    </source>
</evidence>
<dbReference type="EMBL" id="MGJB01000017">
    <property type="protein sequence ID" value="OGM98234.1"/>
    <property type="molecule type" value="Genomic_DNA"/>
</dbReference>
<organism evidence="2 3">
    <name type="scientific">Candidatus Yanofskybacteria bacterium RIFCSPHIGHO2_01_FULL_41_26</name>
    <dbReference type="NCBI Taxonomy" id="1802661"/>
    <lineage>
        <taxon>Bacteria</taxon>
        <taxon>Candidatus Yanofskyibacteriota</taxon>
    </lineage>
</organism>
<feature type="transmembrane region" description="Helical" evidence="1">
    <location>
        <begin position="118"/>
        <end position="137"/>
    </location>
</feature>